<evidence type="ECO:0000256" key="1">
    <source>
        <dbReference type="SAM" id="Phobius"/>
    </source>
</evidence>
<feature type="transmembrane region" description="Helical" evidence="1">
    <location>
        <begin position="6"/>
        <end position="24"/>
    </location>
</feature>
<dbReference type="Pfam" id="PF11804">
    <property type="entry name" value="DUF3325"/>
    <property type="match status" value="1"/>
</dbReference>
<keyword evidence="1" id="KW-1133">Transmembrane helix</keyword>
<keyword evidence="1" id="KW-0472">Membrane</keyword>
<dbReference type="AlphaFoldDB" id="A0A653DY95"/>
<feature type="transmembrane region" description="Helical" evidence="1">
    <location>
        <begin position="69"/>
        <end position="85"/>
    </location>
</feature>
<feature type="transmembrane region" description="Helical" evidence="1">
    <location>
        <begin position="45"/>
        <end position="63"/>
    </location>
</feature>
<evidence type="ECO:0000313" key="2">
    <source>
        <dbReference type="EMBL" id="VEV95356.1"/>
    </source>
</evidence>
<reference evidence="2" key="1">
    <citation type="submission" date="2019-02" db="EMBL/GenBank/DDBJ databases">
        <authorList>
            <consortium name="Genoscope - CEA"/>
            <person name="William W."/>
        </authorList>
    </citation>
    <scope>NUCLEOTIDE SEQUENCE [LARGE SCALE GENOMIC DNA]</scope>
    <source>
        <strain evidence="2">YSy11</strain>
    </source>
</reference>
<organism evidence="2">
    <name type="scientific">Pseudomonas marincola</name>
    <dbReference type="NCBI Taxonomy" id="437900"/>
    <lineage>
        <taxon>Bacteria</taxon>
        <taxon>Pseudomonadati</taxon>
        <taxon>Pseudomonadota</taxon>
        <taxon>Gammaproteobacteria</taxon>
        <taxon>Pseudomonadales</taxon>
        <taxon>Pseudomonadaceae</taxon>
        <taxon>Pseudomonas</taxon>
    </lineage>
</organism>
<keyword evidence="1" id="KW-0812">Transmembrane</keyword>
<dbReference type="EMBL" id="LR215729">
    <property type="protein sequence ID" value="VEV95356.1"/>
    <property type="molecule type" value="Genomic_DNA"/>
</dbReference>
<dbReference type="RefSeq" id="WP_150547372.1">
    <property type="nucleotide sequence ID" value="NZ_LR215729.2"/>
</dbReference>
<proteinExistence type="predicted"/>
<accession>A0A653DY95</accession>
<dbReference type="InterPro" id="IPR021762">
    <property type="entry name" value="DUF3325"/>
</dbReference>
<gene>
    <name evidence="2" type="ORF">PMYSY11_0309</name>
</gene>
<name>A0A653DY95_9PSED</name>
<feature type="transmembrane region" description="Helical" evidence="1">
    <location>
        <begin position="92"/>
        <end position="110"/>
    </location>
</feature>
<sequence>MLIEFFAGLLLVYAGMVALCLGLKRHFKSIWQREPSAIWCRTFRVCGWLLLALGFAACIASWGWAQGPVGWMGQVSLAGLALVLLMPYRPRLATLLPLLGLPFLLSAWLLA</sequence>
<protein>
    <submittedName>
        <fullName evidence="2">Iron uptake protein</fullName>
    </submittedName>
</protein>